<dbReference type="InterPro" id="IPR036919">
    <property type="entry name" value="Ribo_uL30_ferredoxin-like_sf"/>
</dbReference>
<dbReference type="InterPro" id="IPR039699">
    <property type="entry name" value="Ribosomal_uL30"/>
</dbReference>
<dbReference type="GO" id="GO:0003723">
    <property type="term" value="F:RNA binding"/>
    <property type="evidence" value="ECO:0007669"/>
    <property type="project" value="TreeGrafter"/>
</dbReference>
<reference evidence="3" key="1">
    <citation type="journal article" date="2014" name="Front. Microbiol.">
        <title>High frequency of phylogenetically diverse reductive dehalogenase-homologous genes in deep subseafloor sedimentary metagenomes.</title>
        <authorList>
            <person name="Kawai M."/>
            <person name="Futagami T."/>
            <person name="Toyoda A."/>
            <person name="Takaki Y."/>
            <person name="Nishi S."/>
            <person name="Hori S."/>
            <person name="Arai W."/>
            <person name="Tsubouchi T."/>
            <person name="Morono Y."/>
            <person name="Uchiyama I."/>
            <person name="Ito T."/>
            <person name="Fujiyama A."/>
            <person name="Inagaki F."/>
            <person name="Takami H."/>
        </authorList>
    </citation>
    <scope>NUCLEOTIDE SEQUENCE</scope>
    <source>
        <strain evidence="3">Expedition CK06-06</strain>
    </source>
</reference>
<dbReference type="GO" id="GO:0003735">
    <property type="term" value="F:structural constituent of ribosome"/>
    <property type="evidence" value="ECO:0007669"/>
    <property type="project" value="TreeGrafter"/>
</dbReference>
<dbReference type="EMBL" id="BARW01007496">
    <property type="protein sequence ID" value="GAI87735.1"/>
    <property type="molecule type" value="Genomic_DNA"/>
</dbReference>
<dbReference type="SUPFAM" id="SSF55129">
    <property type="entry name" value="Ribosomal protein L30p/L7e"/>
    <property type="match status" value="1"/>
</dbReference>
<evidence type="ECO:0000259" key="2">
    <source>
        <dbReference type="Pfam" id="PF00327"/>
    </source>
</evidence>
<evidence type="ECO:0000256" key="1">
    <source>
        <dbReference type="ARBA" id="ARBA00007594"/>
    </source>
</evidence>
<dbReference type="Gene3D" id="3.30.1390.20">
    <property type="entry name" value="Ribosomal protein L30, ferredoxin-like fold domain"/>
    <property type="match status" value="1"/>
</dbReference>
<dbReference type="Pfam" id="PF00327">
    <property type="entry name" value="Ribosomal_L30"/>
    <property type="match status" value="1"/>
</dbReference>
<comment type="caution">
    <text evidence="3">The sequence shown here is derived from an EMBL/GenBank/DDBJ whole genome shotgun (WGS) entry which is preliminary data.</text>
</comment>
<dbReference type="GO" id="GO:0022625">
    <property type="term" value="C:cytosolic large ribosomal subunit"/>
    <property type="evidence" value="ECO:0007669"/>
    <property type="project" value="TreeGrafter"/>
</dbReference>
<protein>
    <recommendedName>
        <fullName evidence="2">Large ribosomal subunit protein uL30-like ferredoxin-like fold domain-containing protein</fullName>
    </recommendedName>
</protein>
<dbReference type="InterPro" id="IPR016082">
    <property type="entry name" value="Ribosomal_uL30_ferredoxin-like"/>
</dbReference>
<sequence length="113" mass="13132">MIAVIRIHGKVGLKKDVDETLKRLNLRNKYSCIILENPTKEQVGMVKKVRDFVAYGKINDETFEELKKKRGKKEKSFFRLHPPRGGIKSKLHFPKGVLGDNKEKINDLIERML</sequence>
<dbReference type="PANTHER" id="PTHR11524:SF16">
    <property type="entry name" value="LARGE RIBOSOMAL SUBUNIT PROTEIN UL30"/>
    <property type="match status" value="1"/>
</dbReference>
<comment type="similarity">
    <text evidence="1">Belongs to the universal ribosomal protein uL30 family.</text>
</comment>
<dbReference type="PANTHER" id="PTHR11524">
    <property type="entry name" value="60S RIBOSOMAL PROTEIN L7"/>
    <property type="match status" value="1"/>
</dbReference>
<name>X1TJH2_9ZZZZ</name>
<feature type="domain" description="Large ribosomal subunit protein uL30-like ferredoxin-like fold" evidence="2">
    <location>
        <begin position="2"/>
        <end position="53"/>
    </location>
</feature>
<dbReference type="GO" id="GO:0000463">
    <property type="term" value="P:maturation of LSU-rRNA from tricistronic rRNA transcript (SSU-rRNA, 5.8S rRNA, LSU-rRNA)"/>
    <property type="evidence" value="ECO:0007669"/>
    <property type="project" value="TreeGrafter"/>
</dbReference>
<evidence type="ECO:0000313" key="3">
    <source>
        <dbReference type="EMBL" id="GAI87735.1"/>
    </source>
</evidence>
<accession>X1TJH2</accession>
<gene>
    <name evidence="3" type="ORF">S12H4_15583</name>
</gene>
<organism evidence="3">
    <name type="scientific">marine sediment metagenome</name>
    <dbReference type="NCBI Taxonomy" id="412755"/>
    <lineage>
        <taxon>unclassified sequences</taxon>
        <taxon>metagenomes</taxon>
        <taxon>ecological metagenomes</taxon>
    </lineage>
</organism>
<proteinExistence type="inferred from homology"/>
<dbReference type="AlphaFoldDB" id="X1TJH2"/>